<keyword evidence="4" id="KW-1185">Reference proteome</keyword>
<feature type="signal peptide" evidence="2">
    <location>
        <begin position="1"/>
        <end position="30"/>
    </location>
</feature>
<name>A0ABS0AHE3_9GAMM</name>
<dbReference type="RefSeq" id="WP_194856227.1">
    <property type="nucleotide sequence ID" value="NZ_ARXR01000017.1"/>
</dbReference>
<accession>A0ABS0AHE3</accession>
<evidence type="ECO:0000313" key="3">
    <source>
        <dbReference type="EMBL" id="MBF5053547.1"/>
    </source>
</evidence>
<keyword evidence="1" id="KW-0812">Transmembrane</keyword>
<evidence type="ECO:0000256" key="2">
    <source>
        <dbReference type="SAM" id="SignalP"/>
    </source>
</evidence>
<organism evidence="3 4">
    <name type="scientific">Alloalcanivorax venustensis ISO4</name>
    <dbReference type="NCBI Taxonomy" id="1177184"/>
    <lineage>
        <taxon>Bacteria</taxon>
        <taxon>Pseudomonadati</taxon>
        <taxon>Pseudomonadota</taxon>
        <taxon>Gammaproteobacteria</taxon>
        <taxon>Oceanospirillales</taxon>
        <taxon>Alcanivoracaceae</taxon>
        <taxon>Alloalcanivorax</taxon>
    </lineage>
</organism>
<reference evidence="3 4" key="1">
    <citation type="submission" date="2012-09" db="EMBL/GenBank/DDBJ databases">
        <title>Genome Sequence of alkane-degrading Bacterium Alcanivorax venustensis ISO4.</title>
        <authorList>
            <person name="Lai Q."/>
            <person name="Shao Z."/>
        </authorList>
    </citation>
    <scope>NUCLEOTIDE SEQUENCE [LARGE SCALE GENOMIC DNA]</scope>
    <source>
        <strain evidence="3 4">ISO4</strain>
    </source>
</reference>
<keyword evidence="1" id="KW-0472">Membrane</keyword>
<protein>
    <recommendedName>
        <fullName evidence="5">Multidrug transporter</fullName>
    </recommendedName>
</protein>
<evidence type="ECO:0008006" key="5">
    <source>
        <dbReference type="Google" id="ProtNLM"/>
    </source>
</evidence>
<keyword evidence="2" id="KW-0732">Signal</keyword>
<evidence type="ECO:0000313" key="4">
    <source>
        <dbReference type="Proteomes" id="UP000644441"/>
    </source>
</evidence>
<sequence length="123" mass="13153">MKRAKEPLTAAILAISVLAGGTLGSVQAQAGQMEENNRPGEIAMLGDAVFVRPVMGAATVVGTVVYTVMLPFTLLGGNEDEAAETLVKTPVRTTFLRCLGCTPTQHDRLRRDKQIEAQRTADK</sequence>
<comment type="caution">
    <text evidence="3">The sequence shown here is derived from an EMBL/GenBank/DDBJ whole genome shotgun (WGS) entry which is preliminary data.</text>
</comment>
<keyword evidence="1" id="KW-1133">Transmembrane helix</keyword>
<dbReference type="EMBL" id="ARXR01000017">
    <property type="protein sequence ID" value="MBF5053547.1"/>
    <property type="molecule type" value="Genomic_DNA"/>
</dbReference>
<evidence type="ECO:0000256" key="1">
    <source>
        <dbReference type="SAM" id="Phobius"/>
    </source>
</evidence>
<feature type="chain" id="PRO_5045126022" description="Multidrug transporter" evidence="2">
    <location>
        <begin position="31"/>
        <end position="123"/>
    </location>
</feature>
<feature type="transmembrane region" description="Helical" evidence="1">
    <location>
        <begin position="54"/>
        <end position="75"/>
    </location>
</feature>
<dbReference type="Proteomes" id="UP000644441">
    <property type="component" value="Unassembled WGS sequence"/>
</dbReference>
<proteinExistence type="predicted"/>
<gene>
    <name evidence="3" type="ORF">ISO4_02149</name>
</gene>